<evidence type="ECO:0000256" key="1">
    <source>
        <dbReference type="SAM" id="MobiDB-lite"/>
    </source>
</evidence>
<name>A0A8J3QBG7_9ACTN</name>
<sequence>MSPYKLQFWRVHGNARQSRGGRRKRSSPTIPSATSARPMWVIAGGSGVYLDVPVDWAEVATIVAAAHDTVAAARGGGRSLR</sequence>
<organism evidence="2 3">
    <name type="scientific">Rhizocola hellebori</name>
    <dbReference type="NCBI Taxonomy" id="1392758"/>
    <lineage>
        <taxon>Bacteria</taxon>
        <taxon>Bacillati</taxon>
        <taxon>Actinomycetota</taxon>
        <taxon>Actinomycetes</taxon>
        <taxon>Micromonosporales</taxon>
        <taxon>Micromonosporaceae</taxon>
        <taxon>Rhizocola</taxon>
    </lineage>
</organism>
<comment type="caution">
    <text evidence="2">The sequence shown here is derived from an EMBL/GenBank/DDBJ whole genome shotgun (WGS) entry which is preliminary data.</text>
</comment>
<feature type="region of interest" description="Disordered" evidence="1">
    <location>
        <begin position="12"/>
        <end position="34"/>
    </location>
</feature>
<evidence type="ECO:0000313" key="3">
    <source>
        <dbReference type="Proteomes" id="UP000612899"/>
    </source>
</evidence>
<keyword evidence="3" id="KW-1185">Reference proteome</keyword>
<dbReference type="AlphaFoldDB" id="A0A8J3QBG7"/>
<dbReference type="EMBL" id="BONY01000037">
    <property type="protein sequence ID" value="GIH07530.1"/>
    <property type="molecule type" value="Genomic_DNA"/>
</dbReference>
<dbReference type="Proteomes" id="UP000612899">
    <property type="component" value="Unassembled WGS sequence"/>
</dbReference>
<accession>A0A8J3QBG7</accession>
<proteinExistence type="predicted"/>
<gene>
    <name evidence="2" type="ORF">Rhe02_55970</name>
</gene>
<protein>
    <submittedName>
        <fullName evidence="2">Uncharacterized protein</fullName>
    </submittedName>
</protein>
<reference evidence="2" key="1">
    <citation type="submission" date="2021-01" db="EMBL/GenBank/DDBJ databases">
        <title>Whole genome shotgun sequence of Rhizocola hellebori NBRC 109834.</title>
        <authorList>
            <person name="Komaki H."/>
            <person name="Tamura T."/>
        </authorList>
    </citation>
    <scope>NUCLEOTIDE SEQUENCE</scope>
    <source>
        <strain evidence="2">NBRC 109834</strain>
    </source>
</reference>
<evidence type="ECO:0000313" key="2">
    <source>
        <dbReference type="EMBL" id="GIH07530.1"/>
    </source>
</evidence>
<dbReference type="RefSeq" id="WP_203911318.1">
    <property type="nucleotide sequence ID" value="NZ_BONY01000037.1"/>
</dbReference>